<dbReference type="OrthoDB" id="5833909at2759"/>
<keyword evidence="2" id="KW-1185">Reference proteome</keyword>
<accession>A0A0C2FQY4</accession>
<dbReference type="AlphaFoldDB" id="A0A0C2FQY4"/>
<dbReference type="EMBL" id="KN767872">
    <property type="protein sequence ID" value="KIH47326.1"/>
    <property type="molecule type" value="Genomic_DNA"/>
</dbReference>
<protein>
    <submittedName>
        <fullName evidence="1">Uncharacterized protein</fullName>
    </submittedName>
</protein>
<proteinExistence type="predicted"/>
<gene>
    <name evidence="1" type="ORF">ANCDUO_22618</name>
</gene>
<organism evidence="1 2">
    <name type="scientific">Ancylostoma duodenale</name>
    <dbReference type="NCBI Taxonomy" id="51022"/>
    <lineage>
        <taxon>Eukaryota</taxon>
        <taxon>Metazoa</taxon>
        <taxon>Ecdysozoa</taxon>
        <taxon>Nematoda</taxon>
        <taxon>Chromadorea</taxon>
        <taxon>Rhabditida</taxon>
        <taxon>Rhabditina</taxon>
        <taxon>Rhabditomorpha</taxon>
        <taxon>Strongyloidea</taxon>
        <taxon>Ancylostomatidae</taxon>
        <taxon>Ancylostomatinae</taxon>
        <taxon>Ancylostoma</taxon>
    </lineage>
</organism>
<dbReference type="Proteomes" id="UP000054047">
    <property type="component" value="Unassembled WGS sequence"/>
</dbReference>
<sequence>MRQGKRVFSVLGASGQLDNDDNSRSRWITVSAGEHHMFLSIIAVFCVDDNVAATADSVFQKYNDIETISEALNYYINKPGWAYLVYQMGPPPSIISTSNVHQDPDFCMKTYQKNINGQFVEFQMFAGNVKR</sequence>
<reference evidence="1 2" key="1">
    <citation type="submission" date="2013-12" db="EMBL/GenBank/DDBJ databases">
        <title>Draft genome of the parsitic nematode Ancylostoma duodenale.</title>
        <authorList>
            <person name="Mitreva M."/>
        </authorList>
    </citation>
    <scope>NUCLEOTIDE SEQUENCE [LARGE SCALE GENOMIC DNA]</scope>
    <source>
        <strain evidence="1 2">Zhejiang</strain>
    </source>
</reference>
<evidence type="ECO:0000313" key="1">
    <source>
        <dbReference type="EMBL" id="KIH47326.1"/>
    </source>
</evidence>
<name>A0A0C2FQY4_9BILA</name>
<evidence type="ECO:0000313" key="2">
    <source>
        <dbReference type="Proteomes" id="UP000054047"/>
    </source>
</evidence>